<accession>A0A2N0QK93</accession>
<evidence type="ECO:0000259" key="1">
    <source>
        <dbReference type="Pfam" id="PF26638"/>
    </source>
</evidence>
<gene>
    <name evidence="2" type="ORF">RhiirA1_483704</name>
</gene>
<proteinExistence type="predicted"/>
<organism evidence="2 3">
    <name type="scientific">Rhizophagus irregularis</name>
    <dbReference type="NCBI Taxonomy" id="588596"/>
    <lineage>
        <taxon>Eukaryota</taxon>
        <taxon>Fungi</taxon>
        <taxon>Fungi incertae sedis</taxon>
        <taxon>Mucoromycota</taxon>
        <taxon>Glomeromycotina</taxon>
        <taxon>Glomeromycetes</taxon>
        <taxon>Glomerales</taxon>
        <taxon>Glomeraceae</taxon>
        <taxon>Rhizophagus</taxon>
    </lineage>
</organism>
<dbReference type="Pfam" id="PF26638">
    <property type="entry name" value="DUF8211"/>
    <property type="match status" value="1"/>
</dbReference>
<dbReference type="AlphaFoldDB" id="A0A2N0QK93"/>
<dbReference type="VEuPathDB" id="FungiDB:RhiirA1_483704"/>
<feature type="domain" description="DUF8211" evidence="1">
    <location>
        <begin position="22"/>
        <end position="113"/>
    </location>
</feature>
<reference evidence="2 3" key="1">
    <citation type="submission" date="2017-10" db="EMBL/GenBank/DDBJ databases">
        <title>Extensive intraspecific genome diversity in a model arbuscular mycorrhizal fungus.</title>
        <authorList>
            <person name="Chen E.C.H."/>
            <person name="Morin E."/>
            <person name="Baudet D."/>
            <person name="Noel J."/>
            <person name="Ndikumana S."/>
            <person name="Charron P."/>
            <person name="St-Onge C."/>
            <person name="Giorgi J."/>
            <person name="Grigoriev I.V."/>
            <person name="Roux C."/>
            <person name="Martin F.M."/>
            <person name="Corradi N."/>
        </authorList>
    </citation>
    <scope>NUCLEOTIDE SEQUENCE [LARGE SCALE GENOMIC DNA]</scope>
    <source>
        <strain evidence="2 3">A1</strain>
    </source>
</reference>
<reference evidence="2 3" key="2">
    <citation type="submission" date="2017-10" db="EMBL/GenBank/DDBJ databases">
        <title>Genome analyses suggest a sexual origin of heterokaryosis in a supposedly ancient asexual fungus.</title>
        <authorList>
            <person name="Corradi N."/>
            <person name="Sedzielewska K."/>
            <person name="Noel J."/>
            <person name="Charron P."/>
            <person name="Farinelli L."/>
            <person name="Marton T."/>
            <person name="Kruger M."/>
            <person name="Pelin A."/>
            <person name="Brachmann A."/>
            <person name="Corradi N."/>
        </authorList>
    </citation>
    <scope>NUCLEOTIDE SEQUENCE [LARGE SCALE GENOMIC DNA]</scope>
    <source>
        <strain evidence="2 3">A1</strain>
    </source>
</reference>
<sequence length="116" mass="13538">MPYTDKAVTAPKNNTVHHKSFHANIIYRKYNENSKQKIFSNRLGISYTTRYEAHNLDLILPPYKAIGPMYTKIYENFSRTLSPNPRTAARQKARFDRSCRRVFNNNKPKSGMALKL</sequence>
<name>A0A2N0QK93_9GLOM</name>
<dbReference type="EMBL" id="LLXH01007606">
    <property type="protein sequence ID" value="PKC51453.1"/>
    <property type="molecule type" value="Genomic_DNA"/>
</dbReference>
<evidence type="ECO:0000313" key="3">
    <source>
        <dbReference type="Proteomes" id="UP000232688"/>
    </source>
</evidence>
<protein>
    <recommendedName>
        <fullName evidence="1">DUF8211 domain-containing protein</fullName>
    </recommendedName>
</protein>
<dbReference type="Proteomes" id="UP000232688">
    <property type="component" value="Unassembled WGS sequence"/>
</dbReference>
<evidence type="ECO:0000313" key="2">
    <source>
        <dbReference type="EMBL" id="PKC51453.1"/>
    </source>
</evidence>
<comment type="caution">
    <text evidence="2">The sequence shown here is derived from an EMBL/GenBank/DDBJ whole genome shotgun (WGS) entry which is preliminary data.</text>
</comment>
<dbReference type="InterPro" id="IPR058524">
    <property type="entry name" value="DUF8211"/>
</dbReference>